<gene>
    <name evidence="1" type="ORF">CK820_G0021575</name>
</gene>
<evidence type="ECO:0000313" key="2">
    <source>
        <dbReference type="Proteomes" id="UP000236370"/>
    </source>
</evidence>
<accession>A0A2J8MCV9</accession>
<feature type="non-terminal residue" evidence="1">
    <location>
        <position position="1"/>
    </location>
</feature>
<sequence>KNESSPIRYCSCVYITTYQSKKATPVSSSR</sequence>
<name>A0A2J8MCV9_PANTR</name>
<dbReference type="AlphaFoldDB" id="A0A2J8MCV9"/>
<evidence type="ECO:0000313" key="1">
    <source>
        <dbReference type="EMBL" id="PNI57365.1"/>
    </source>
</evidence>
<protein>
    <submittedName>
        <fullName evidence="1">MPHOSPH9 isoform 22</fullName>
    </submittedName>
</protein>
<proteinExistence type="predicted"/>
<organism evidence="1 2">
    <name type="scientific">Pan troglodytes</name>
    <name type="common">Chimpanzee</name>
    <dbReference type="NCBI Taxonomy" id="9598"/>
    <lineage>
        <taxon>Eukaryota</taxon>
        <taxon>Metazoa</taxon>
        <taxon>Chordata</taxon>
        <taxon>Craniata</taxon>
        <taxon>Vertebrata</taxon>
        <taxon>Euteleostomi</taxon>
        <taxon>Mammalia</taxon>
        <taxon>Eutheria</taxon>
        <taxon>Euarchontoglires</taxon>
        <taxon>Primates</taxon>
        <taxon>Haplorrhini</taxon>
        <taxon>Catarrhini</taxon>
        <taxon>Hominidae</taxon>
        <taxon>Pan</taxon>
    </lineage>
</organism>
<comment type="caution">
    <text evidence="1">The sequence shown here is derived from an EMBL/GenBank/DDBJ whole genome shotgun (WGS) entry which is preliminary data.</text>
</comment>
<dbReference type="Proteomes" id="UP000236370">
    <property type="component" value="Unassembled WGS sequence"/>
</dbReference>
<reference evidence="1 2" key="1">
    <citation type="submission" date="2017-12" db="EMBL/GenBank/DDBJ databases">
        <title>High-resolution comparative analysis of great ape genomes.</title>
        <authorList>
            <person name="Pollen A."/>
            <person name="Hastie A."/>
            <person name="Hormozdiari F."/>
            <person name="Dougherty M."/>
            <person name="Liu R."/>
            <person name="Chaisson M."/>
            <person name="Hoppe E."/>
            <person name="Hill C."/>
            <person name="Pang A."/>
            <person name="Hillier L."/>
            <person name="Baker C."/>
            <person name="Armstrong J."/>
            <person name="Shendure J."/>
            <person name="Paten B."/>
            <person name="Wilson R."/>
            <person name="Chao H."/>
            <person name="Schneider V."/>
            <person name="Ventura M."/>
            <person name="Kronenberg Z."/>
            <person name="Murali S."/>
            <person name="Gordon D."/>
            <person name="Cantsilieris S."/>
            <person name="Munson K."/>
            <person name="Nelson B."/>
            <person name="Raja A."/>
            <person name="Underwood J."/>
            <person name="Diekhans M."/>
            <person name="Fiddes I."/>
            <person name="Haussler D."/>
            <person name="Eichler E."/>
        </authorList>
    </citation>
    <scope>NUCLEOTIDE SEQUENCE [LARGE SCALE GENOMIC DNA]</scope>
    <source>
        <strain evidence="1">Yerkes chimp pedigree #C0471</strain>
    </source>
</reference>
<dbReference type="EMBL" id="NBAG03000260">
    <property type="protein sequence ID" value="PNI57365.1"/>
    <property type="molecule type" value="Genomic_DNA"/>
</dbReference>